<protein>
    <submittedName>
        <fullName evidence="1">Unnamed protein product</fullName>
    </submittedName>
</protein>
<reference evidence="1" key="1">
    <citation type="submission" date="2023-04" db="EMBL/GenBank/DDBJ databases">
        <title>Ambrosiozyma monospora NBRC 10751.</title>
        <authorList>
            <person name="Ichikawa N."/>
            <person name="Sato H."/>
            <person name="Tonouchi N."/>
        </authorList>
    </citation>
    <scope>NUCLEOTIDE SEQUENCE</scope>
    <source>
        <strain evidence="1">NBRC 10751</strain>
    </source>
</reference>
<organism evidence="1 2">
    <name type="scientific">Ambrosiozyma monospora</name>
    <name type="common">Yeast</name>
    <name type="synonym">Endomycopsis monosporus</name>
    <dbReference type="NCBI Taxonomy" id="43982"/>
    <lineage>
        <taxon>Eukaryota</taxon>
        <taxon>Fungi</taxon>
        <taxon>Dikarya</taxon>
        <taxon>Ascomycota</taxon>
        <taxon>Saccharomycotina</taxon>
        <taxon>Pichiomycetes</taxon>
        <taxon>Pichiales</taxon>
        <taxon>Pichiaceae</taxon>
        <taxon>Ambrosiozyma</taxon>
    </lineage>
</organism>
<keyword evidence="2" id="KW-1185">Reference proteome</keyword>
<dbReference type="EMBL" id="BSXS01006428">
    <property type="protein sequence ID" value="GME85546.1"/>
    <property type="molecule type" value="Genomic_DNA"/>
</dbReference>
<accession>A0ACB5TCN7</accession>
<sequence length="103" mass="11517">MMQAITTPSSMNSGKLRVEKSRAREARKALDPSYDAVVFQSFNDLPKRAFGCEEEKPAYNVVPSSYELETGVEKSCDLPSSEPKSAFTTFIEDCGSFLFKSRF</sequence>
<comment type="caution">
    <text evidence="1">The sequence shown here is derived from an EMBL/GenBank/DDBJ whole genome shotgun (WGS) entry which is preliminary data.</text>
</comment>
<evidence type="ECO:0000313" key="1">
    <source>
        <dbReference type="EMBL" id="GME85546.1"/>
    </source>
</evidence>
<dbReference type="Proteomes" id="UP001165064">
    <property type="component" value="Unassembled WGS sequence"/>
</dbReference>
<proteinExistence type="predicted"/>
<name>A0ACB5TCN7_AMBMO</name>
<evidence type="ECO:0000313" key="2">
    <source>
        <dbReference type="Proteomes" id="UP001165064"/>
    </source>
</evidence>
<gene>
    <name evidence="1" type="ORF">Amon02_000764400</name>
</gene>